<dbReference type="EMBL" id="CP045851">
    <property type="protein sequence ID" value="QGG95729.1"/>
    <property type="molecule type" value="Genomic_DNA"/>
</dbReference>
<name>A0A5Q2RFW8_9ACTN</name>
<sequence>MTVKDMIATYPGSTALDGELLNRAISTLDECSTICAQCADACLGEPGLSPELADCIRTDLDCADVCAATSRVLARQTAFDADVARALVDACLAACTACAEDCESHADHMDHCRVCAEMCRRCEEVCREVLAAIG</sequence>
<organism evidence="1 2">
    <name type="scientific">Actinomarinicola tropica</name>
    <dbReference type="NCBI Taxonomy" id="2789776"/>
    <lineage>
        <taxon>Bacteria</taxon>
        <taxon>Bacillati</taxon>
        <taxon>Actinomycetota</taxon>
        <taxon>Acidimicrobiia</taxon>
        <taxon>Acidimicrobiales</taxon>
        <taxon>Iamiaceae</taxon>
        <taxon>Actinomarinicola</taxon>
    </lineage>
</organism>
<accession>A0A5Q2RFW8</accession>
<reference evidence="1 2" key="1">
    <citation type="submission" date="2019-11" db="EMBL/GenBank/DDBJ databases">
        <authorList>
            <person name="He Y."/>
        </authorList>
    </citation>
    <scope>NUCLEOTIDE SEQUENCE [LARGE SCALE GENOMIC DNA]</scope>
    <source>
        <strain evidence="1 2">SCSIO 58843</strain>
    </source>
</reference>
<dbReference type="AlphaFoldDB" id="A0A5Q2RFW8"/>
<dbReference type="CDD" id="cd08026">
    <property type="entry name" value="DUF326"/>
    <property type="match status" value="1"/>
</dbReference>
<dbReference type="RefSeq" id="WP_153759835.1">
    <property type="nucleotide sequence ID" value="NZ_CP045851.1"/>
</dbReference>
<protein>
    <submittedName>
        <fullName evidence="1">Four-helix bundle copper-binding protein</fullName>
    </submittedName>
</protein>
<proteinExistence type="predicted"/>
<evidence type="ECO:0000313" key="1">
    <source>
        <dbReference type="EMBL" id="QGG95729.1"/>
    </source>
</evidence>
<dbReference type="PANTHER" id="PTHR37310">
    <property type="entry name" value="CYTOPLASMIC PROTEIN-RELATED"/>
    <property type="match status" value="1"/>
</dbReference>
<dbReference type="Pfam" id="PF03860">
    <property type="entry name" value="Csp"/>
    <property type="match status" value="1"/>
</dbReference>
<dbReference type="PANTHER" id="PTHR37310:SF1">
    <property type="entry name" value="CYTOPLASMIC PROTEIN"/>
    <property type="match status" value="1"/>
</dbReference>
<dbReference type="Gene3D" id="1.20.1270.360">
    <property type="match status" value="1"/>
</dbReference>
<gene>
    <name evidence="1" type="ORF">GH723_11820</name>
</gene>
<dbReference type="KEGG" id="atq:GH723_11820"/>
<dbReference type="Proteomes" id="UP000334019">
    <property type="component" value="Chromosome"/>
</dbReference>
<evidence type="ECO:0000313" key="2">
    <source>
        <dbReference type="Proteomes" id="UP000334019"/>
    </source>
</evidence>
<dbReference type="InterPro" id="IPR044543">
    <property type="entry name" value="YHJQ-like"/>
</dbReference>
<keyword evidence="2" id="KW-1185">Reference proteome</keyword>
<dbReference type="InterPro" id="IPR005560">
    <property type="entry name" value="Csp_YhjQ"/>
</dbReference>